<feature type="domain" description="CS" evidence="5">
    <location>
        <begin position="86"/>
        <end position="177"/>
    </location>
</feature>
<reference evidence="6 7" key="1">
    <citation type="submission" date="2016-07" db="EMBL/GenBank/DDBJ databases">
        <title>Pervasive Adenine N6-methylation of Active Genes in Fungi.</title>
        <authorList>
            <consortium name="DOE Joint Genome Institute"/>
            <person name="Mondo S.J."/>
            <person name="Dannebaum R.O."/>
            <person name="Kuo R.C."/>
            <person name="Labutti K."/>
            <person name="Haridas S."/>
            <person name="Kuo A."/>
            <person name="Salamov A."/>
            <person name="Ahrendt S.R."/>
            <person name="Lipzen A."/>
            <person name="Sullivan W."/>
            <person name="Andreopoulos W.B."/>
            <person name="Clum A."/>
            <person name="Lindquist E."/>
            <person name="Daum C."/>
            <person name="Ramamoorthy G.K."/>
            <person name="Gryganskyi A."/>
            <person name="Culley D."/>
            <person name="Magnuson J.K."/>
            <person name="James T.Y."/>
            <person name="O'Malley M.A."/>
            <person name="Stajich J.E."/>
            <person name="Spatafora J.W."/>
            <person name="Visel A."/>
            <person name="Grigoriev I.V."/>
        </authorList>
    </citation>
    <scope>NUCLEOTIDE SEQUENCE [LARGE SCALE GENOMIC DNA]</scope>
    <source>
        <strain evidence="6 7">NRRL 2496</strain>
    </source>
</reference>
<feature type="compositionally biased region" description="Basic and acidic residues" evidence="3">
    <location>
        <begin position="54"/>
        <end position="74"/>
    </location>
</feature>
<comment type="similarity">
    <text evidence="1">Belongs to the SGT1 family.</text>
</comment>
<evidence type="ECO:0000256" key="3">
    <source>
        <dbReference type="SAM" id="MobiDB-lite"/>
    </source>
</evidence>
<dbReference type="FunCoup" id="A0A1X2H504">
    <property type="interactions" value="595"/>
</dbReference>
<dbReference type="Gene3D" id="2.60.40.790">
    <property type="match status" value="1"/>
</dbReference>
<dbReference type="STRING" id="13706.A0A1X2H504"/>
<evidence type="ECO:0000256" key="1">
    <source>
        <dbReference type="ARBA" id="ARBA00008509"/>
    </source>
</evidence>
<dbReference type="PROSITE" id="PS51203">
    <property type="entry name" value="CS"/>
    <property type="match status" value="1"/>
</dbReference>
<dbReference type="InterPro" id="IPR044563">
    <property type="entry name" value="Sgt1-like"/>
</dbReference>
<dbReference type="PROSITE" id="PS51048">
    <property type="entry name" value="SGS"/>
    <property type="match status" value="1"/>
</dbReference>
<evidence type="ECO:0000259" key="5">
    <source>
        <dbReference type="PROSITE" id="PS51203"/>
    </source>
</evidence>
<dbReference type="SUPFAM" id="SSF49764">
    <property type="entry name" value="HSP20-like chaperones"/>
    <property type="match status" value="1"/>
</dbReference>
<sequence>MLNTNQGSRSLLARGHLQKGICLHRLNKYSEAQTEFLQSKELNPNEKTLATWLRKNEDKLPKEQPKTEVKEEISKPTASAQNTAQVYRTRHEWFQNDAFVTVEVFVKNVKDSNVSLSFFDKSLSLTIKMAAGSEYSLELDPLVHEIDPKQSSYRILSTKVEIKLKKKVEGIKWNNLEGEDTISSNLAPTSISSARKPKDWNKIASDIDKDPEQKGGDQALNDLFQQIYANADEDSKRAMMKSYVESNGTCLSTNWSEVGTKTVETKPPEGMIAKKYNQ</sequence>
<feature type="region of interest" description="Disordered" evidence="3">
    <location>
        <begin position="54"/>
        <end position="80"/>
    </location>
</feature>
<evidence type="ECO:0000259" key="4">
    <source>
        <dbReference type="PROSITE" id="PS51048"/>
    </source>
</evidence>
<dbReference type="GO" id="GO:0051087">
    <property type="term" value="F:protein-folding chaperone binding"/>
    <property type="evidence" value="ECO:0007669"/>
    <property type="project" value="InterPro"/>
</dbReference>
<evidence type="ECO:0000256" key="2">
    <source>
        <dbReference type="PROSITE-ProRule" id="PRU00339"/>
    </source>
</evidence>
<dbReference type="FunFam" id="2.60.40.790:FF:000012">
    <property type="entry name" value="SGT1 homolog, MIS12 kinetochore complex assembly cochaperone"/>
    <property type="match status" value="1"/>
</dbReference>
<dbReference type="CDD" id="cd06466">
    <property type="entry name" value="p23_CS_SGT1_like"/>
    <property type="match status" value="1"/>
</dbReference>
<dbReference type="Gene3D" id="1.25.40.10">
    <property type="entry name" value="Tetratricopeptide repeat domain"/>
    <property type="match status" value="1"/>
</dbReference>
<dbReference type="EMBL" id="MCGN01000009">
    <property type="protein sequence ID" value="ORY93486.1"/>
    <property type="molecule type" value="Genomic_DNA"/>
</dbReference>
<dbReference type="InterPro" id="IPR007699">
    <property type="entry name" value="SGS_dom"/>
</dbReference>
<dbReference type="InterPro" id="IPR008978">
    <property type="entry name" value="HSP20-like_chaperone"/>
</dbReference>
<feature type="repeat" description="TPR" evidence="2">
    <location>
        <begin position="13"/>
        <end position="46"/>
    </location>
</feature>
<dbReference type="PROSITE" id="PS50005">
    <property type="entry name" value="TPR"/>
    <property type="match status" value="1"/>
</dbReference>
<accession>A0A1X2H504</accession>
<dbReference type="Pfam" id="PF05002">
    <property type="entry name" value="SGS"/>
    <property type="match status" value="1"/>
</dbReference>
<dbReference type="Proteomes" id="UP000242180">
    <property type="component" value="Unassembled WGS sequence"/>
</dbReference>
<evidence type="ECO:0000313" key="6">
    <source>
        <dbReference type="EMBL" id="ORY93486.1"/>
    </source>
</evidence>
<dbReference type="InterPro" id="IPR007052">
    <property type="entry name" value="CS_dom"/>
</dbReference>
<keyword evidence="7" id="KW-1185">Reference proteome</keyword>
<dbReference type="AlphaFoldDB" id="A0A1X2H504"/>
<dbReference type="InterPro" id="IPR019734">
    <property type="entry name" value="TPR_rpt"/>
</dbReference>
<proteinExistence type="inferred from homology"/>
<dbReference type="OrthoDB" id="1898560at2759"/>
<name>A0A1X2H504_SYNRA</name>
<gene>
    <name evidence="6" type="ORF">BCR43DRAFT_378879</name>
</gene>
<comment type="caution">
    <text evidence="6">The sequence shown here is derived from an EMBL/GenBank/DDBJ whole genome shotgun (WGS) entry which is preliminary data.</text>
</comment>
<dbReference type="GO" id="GO:0005737">
    <property type="term" value="C:cytoplasm"/>
    <property type="evidence" value="ECO:0007669"/>
    <property type="project" value="UniProtKB-ARBA"/>
</dbReference>
<protein>
    <submittedName>
        <fullName evidence="6">SGS domain-domain-containing protein</fullName>
    </submittedName>
</protein>
<dbReference type="Pfam" id="PF04969">
    <property type="entry name" value="CS"/>
    <property type="match status" value="1"/>
</dbReference>
<dbReference type="OMA" id="HVFVTIL"/>
<dbReference type="InterPro" id="IPR011990">
    <property type="entry name" value="TPR-like_helical_dom_sf"/>
</dbReference>
<evidence type="ECO:0000313" key="7">
    <source>
        <dbReference type="Proteomes" id="UP000242180"/>
    </source>
</evidence>
<keyword evidence="2" id="KW-0802">TPR repeat</keyword>
<dbReference type="InParanoid" id="A0A1X2H504"/>
<organism evidence="6 7">
    <name type="scientific">Syncephalastrum racemosum</name>
    <name type="common">Filamentous fungus</name>
    <dbReference type="NCBI Taxonomy" id="13706"/>
    <lineage>
        <taxon>Eukaryota</taxon>
        <taxon>Fungi</taxon>
        <taxon>Fungi incertae sedis</taxon>
        <taxon>Mucoromycota</taxon>
        <taxon>Mucoromycotina</taxon>
        <taxon>Mucoromycetes</taxon>
        <taxon>Mucorales</taxon>
        <taxon>Syncephalastraceae</taxon>
        <taxon>Syncephalastrum</taxon>
    </lineage>
</organism>
<dbReference type="PANTHER" id="PTHR45862">
    <property type="entry name" value="PROTEIN SGT1 HOMOLOG"/>
    <property type="match status" value="1"/>
</dbReference>
<feature type="domain" description="SGS" evidence="4">
    <location>
        <begin position="189"/>
        <end position="278"/>
    </location>
</feature>
<dbReference type="SUPFAM" id="SSF48452">
    <property type="entry name" value="TPR-like"/>
    <property type="match status" value="1"/>
</dbReference>